<proteinExistence type="predicted"/>
<reference evidence="2 3" key="1">
    <citation type="submission" date="2015-07" db="EMBL/GenBank/DDBJ databases">
        <title>Acinetobacter yuneri, a novel member of Acinetobacter calcoaceticus-Acinetobacter baumannii complex isolated from clinical specimen.</title>
        <authorList>
            <person name="Yu Y."/>
        </authorList>
    </citation>
    <scope>NUCLEOTIDE SEQUENCE [LARGE SCALE GENOMIC DNA]</scope>
    <source>
        <strain evidence="2 3">A362</strain>
    </source>
</reference>
<accession>A0A1V2UNL8</accession>
<protein>
    <submittedName>
        <fullName evidence="2">Thiamine biosynthesis protein ThiF</fullName>
    </submittedName>
</protein>
<evidence type="ECO:0000313" key="3">
    <source>
        <dbReference type="Proteomes" id="UP000189376"/>
    </source>
</evidence>
<dbReference type="EMBL" id="LFZS01000047">
    <property type="protein sequence ID" value="ONN49186.1"/>
    <property type="molecule type" value="Genomic_DNA"/>
</dbReference>
<dbReference type="AlphaFoldDB" id="A0A1V2UNL8"/>
<keyword evidence="3" id="KW-1185">Reference proteome</keyword>
<dbReference type="InterPro" id="IPR000594">
    <property type="entry name" value="ThiF_NAD_FAD-bd"/>
</dbReference>
<evidence type="ECO:0000259" key="1">
    <source>
        <dbReference type="Pfam" id="PF00899"/>
    </source>
</evidence>
<dbReference type="Gene3D" id="3.40.50.720">
    <property type="entry name" value="NAD(P)-binding Rossmann-like Domain"/>
    <property type="match status" value="1"/>
</dbReference>
<dbReference type="SUPFAM" id="SSF69572">
    <property type="entry name" value="Activating enzymes of the ubiquitin-like proteins"/>
    <property type="match status" value="1"/>
</dbReference>
<dbReference type="Proteomes" id="UP000189376">
    <property type="component" value="Unassembled WGS sequence"/>
</dbReference>
<dbReference type="GeneID" id="69584562"/>
<dbReference type="GO" id="GO:0008641">
    <property type="term" value="F:ubiquitin-like modifier activating enzyme activity"/>
    <property type="evidence" value="ECO:0007669"/>
    <property type="project" value="InterPro"/>
</dbReference>
<dbReference type="InterPro" id="IPR035985">
    <property type="entry name" value="Ubiquitin-activating_enz"/>
</dbReference>
<dbReference type="Pfam" id="PF00899">
    <property type="entry name" value="ThiF"/>
    <property type="match status" value="1"/>
</dbReference>
<comment type="caution">
    <text evidence="2">The sequence shown here is derived from an EMBL/GenBank/DDBJ whole genome shotgun (WGS) entry which is preliminary data.</text>
</comment>
<dbReference type="RefSeq" id="WP_005006360.1">
    <property type="nucleotide sequence ID" value="NZ_LFZS01000047.1"/>
</dbReference>
<gene>
    <name evidence="2" type="ORF">AC058_20165</name>
</gene>
<organism evidence="2 3">
    <name type="scientific">Acinetobacter genomosp. 33YU</name>
    <dbReference type="NCBI Taxonomy" id="1675530"/>
    <lineage>
        <taxon>Bacteria</taxon>
        <taxon>Pseudomonadati</taxon>
        <taxon>Pseudomonadota</taxon>
        <taxon>Gammaproteobacteria</taxon>
        <taxon>Moraxellales</taxon>
        <taxon>Moraxellaceae</taxon>
        <taxon>Acinetobacter</taxon>
    </lineage>
</organism>
<name>A0A1V2UNL8_9GAMM</name>
<sequence length="552" mass="62829">MFFDNPKLDNIEKLLSEHGAQNIHVTSITKDWVNLKFDFLINTQQVCLGLIFQNRANWTIPPIFRILTRPMSALDHVSQSGEICTTDHQGENFEGYRHKELITEFFERAIDILKQSFINFQLNNRVSLYNELEGYLGSTQNINEDVILHCDPTSTFNLYGWLRKSSKGNHQILEHIDDGDSSYINHNQLTKVKIHKILLEDASVFPIPDIGDYFNEDYFLKIVNTLSNENKRSLLKQGNHYALVGIPNEHGFAYVIFYYAIWYSFKEKVSFKGFKVSLTQRAWIDYLLNRTGQEKKTRHIAIIGCGALGSKIAEILAQTGVNKFSFIDPELLKTDNIYRHSLGLQYVNTYKSTSLANKFLIERPGLTIFPFVSHGESWIKSKITEDIDTIIIAIGHTPTEISLVKTIYEISANIQVIIGWLEPYDLGGHFISFNNKHVGCLNCLYFDEKSNKSLTPMYKYVQSGQLIAKNITGCAGAFTPFSSLNCMKLASYISEYVLNQQLGFVSISGDNQNANKNGIITTPFYNSVNNSNGINILNLKEIYKEVCPCCNT</sequence>
<evidence type="ECO:0000313" key="2">
    <source>
        <dbReference type="EMBL" id="ONN49186.1"/>
    </source>
</evidence>
<feature type="domain" description="THIF-type NAD/FAD binding fold" evidence="1">
    <location>
        <begin position="293"/>
        <end position="460"/>
    </location>
</feature>